<dbReference type="Pfam" id="PF13451">
    <property type="entry name" value="zf_Tbcl"/>
    <property type="match status" value="1"/>
</dbReference>
<name>A0A1F6A562_9BACT</name>
<evidence type="ECO:0000259" key="1">
    <source>
        <dbReference type="Pfam" id="PF13451"/>
    </source>
</evidence>
<comment type="caution">
    <text evidence="3">The sequence shown here is derived from an EMBL/GenBank/DDBJ whole genome shotgun (WGS) entry which is preliminary data.</text>
</comment>
<accession>A0A1F6A562</accession>
<sequence>MDQFQDQTLTCRDCGNSFVWTASEQKFYADKGFSNAPVRCPSCRAAKKAQGGGGFGGGMRAGASYGPRQMYDAVCSVCGKPCQVPFQPRLDESGNPVKPIYCNEHYRSQRTA</sequence>
<feature type="domain" description="Probable zinc-binding" evidence="1">
    <location>
        <begin position="5"/>
        <end position="50"/>
    </location>
</feature>
<dbReference type="NCBIfam" id="TIGR04272">
    <property type="entry name" value="cxxc_cxxc_Mbark"/>
    <property type="match status" value="1"/>
</dbReference>
<proteinExistence type="predicted"/>
<organism evidence="3 4">
    <name type="scientific">Candidatus Gottesmanbacteria bacterium RIFCSPHIGHO2_01_FULL_47_48</name>
    <dbReference type="NCBI Taxonomy" id="1798381"/>
    <lineage>
        <taxon>Bacteria</taxon>
        <taxon>Candidatus Gottesmaniibacteriota</taxon>
    </lineage>
</organism>
<protein>
    <submittedName>
        <fullName evidence="3">Zinc-binding protein</fullName>
    </submittedName>
</protein>
<dbReference type="STRING" id="1798381.A2721_02775"/>
<dbReference type="AlphaFoldDB" id="A0A1F6A562"/>
<reference evidence="3 4" key="1">
    <citation type="journal article" date="2016" name="Nat. Commun.">
        <title>Thousands of microbial genomes shed light on interconnected biogeochemical processes in an aquifer system.</title>
        <authorList>
            <person name="Anantharaman K."/>
            <person name="Brown C.T."/>
            <person name="Hug L.A."/>
            <person name="Sharon I."/>
            <person name="Castelle C.J."/>
            <person name="Probst A.J."/>
            <person name="Thomas B.C."/>
            <person name="Singh A."/>
            <person name="Wilkins M.J."/>
            <person name="Karaoz U."/>
            <person name="Brodie E.L."/>
            <person name="Williams K.H."/>
            <person name="Hubbard S.S."/>
            <person name="Banfield J.F."/>
        </authorList>
    </citation>
    <scope>NUCLEOTIDE SEQUENCE [LARGE SCALE GENOMIC DNA]</scope>
</reference>
<evidence type="ECO:0000259" key="2">
    <source>
        <dbReference type="Pfam" id="PF23477"/>
    </source>
</evidence>
<evidence type="ECO:0000313" key="4">
    <source>
        <dbReference type="Proteomes" id="UP000177871"/>
    </source>
</evidence>
<dbReference type="Proteomes" id="UP000177871">
    <property type="component" value="Unassembled WGS sequence"/>
</dbReference>
<dbReference type="EMBL" id="MFJK01000007">
    <property type="protein sequence ID" value="OGG19427.1"/>
    <property type="molecule type" value="Genomic_DNA"/>
</dbReference>
<dbReference type="InterPro" id="IPR026363">
    <property type="entry name" value="CxxC-x17-CxxC_dom"/>
</dbReference>
<gene>
    <name evidence="3" type="ORF">A2721_02775</name>
</gene>
<dbReference type="InterPro" id="IPR025306">
    <property type="entry name" value="Zn-bnd_dom_prob"/>
</dbReference>
<feature type="domain" description="CxxC-x17-CxxC" evidence="2">
    <location>
        <begin position="68"/>
        <end position="110"/>
    </location>
</feature>
<evidence type="ECO:0000313" key="3">
    <source>
        <dbReference type="EMBL" id="OGG19427.1"/>
    </source>
</evidence>
<dbReference type="Pfam" id="PF23477">
    <property type="entry name" value="zf_Tbcl_2"/>
    <property type="match status" value="1"/>
</dbReference>